<evidence type="ECO:0000313" key="4">
    <source>
        <dbReference type="EMBL" id="KAG2985975.1"/>
    </source>
</evidence>
<sequence>MDNPVILLDWNEDNLLSFVLAANAATDIAVPTWFSEPVRRITVDSFVNDVMDQLGR</sequence>
<dbReference type="EMBL" id="JAENGZ010000108">
    <property type="protein sequence ID" value="KAG6968946.1"/>
    <property type="molecule type" value="Genomic_DNA"/>
</dbReference>
<dbReference type="Proteomes" id="UP000774804">
    <property type="component" value="Unassembled WGS sequence"/>
</dbReference>
<dbReference type="OrthoDB" id="118048at2759"/>
<name>A0A329SFF9_9STRA</name>
<proteinExistence type="predicted"/>
<dbReference type="Proteomes" id="UP000736787">
    <property type="component" value="Unassembled WGS sequence"/>
</dbReference>
<dbReference type="EMBL" id="RCMG01000209">
    <property type="protein sequence ID" value="KAG2859630.1"/>
    <property type="molecule type" value="Genomic_DNA"/>
</dbReference>
<dbReference type="EMBL" id="RCMK01000198">
    <property type="protein sequence ID" value="KAG2944749.1"/>
    <property type="molecule type" value="Genomic_DNA"/>
</dbReference>
<dbReference type="Proteomes" id="UP000760860">
    <property type="component" value="Unassembled WGS sequence"/>
</dbReference>
<keyword evidence="8" id="KW-1185">Reference proteome</keyword>
<dbReference type="EMBL" id="RCMI01000193">
    <property type="protein sequence ID" value="KAG2926679.1"/>
    <property type="molecule type" value="Genomic_DNA"/>
</dbReference>
<organism evidence="7 8">
    <name type="scientific">Phytophthora cactorum</name>
    <dbReference type="NCBI Taxonomy" id="29920"/>
    <lineage>
        <taxon>Eukaryota</taxon>
        <taxon>Sar</taxon>
        <taxon>Stramenopiles</taxon>
        <taxon>Oomycota</taxon>
        <taxon>Peronosporomycetes</taxon>
        <taxon>Peronosporales</taxon>
        <taxon>Peronosporaceae</taxon>
        <taxon>Phytophthora</taxon>
    </lineage>
</organism>
<evidence type="ECO:0008006" key="9">
    <source>
        <dbReference type="Google" id="ProtNLM"/>
    </source>
</evidence>
<reference evidence="7 8" key="1">
    <citation type="submission" date="2018-01" db="EMBL/GenBank/DDBJ databases">
        <title>Draft genome of the strawberry crown rot pathogen Phytophthora cactorum.</title>
        <authorList>
            <person name="Armitage A.D."/>
            <person name="Lysoe E."/>
            <person name="Nellist C.F."/>
            <person name="Harrison R.J."/>
            <person name="Brurberg M.B."/>
        </authorList>
    </citation>
    <scope>NUCLEOTIDE SEQUENCE [LARGE SCALE GENOMIC DNA]</scope>
    <source>
        <strain evidence="7 8">10300</strain>
    </source>
</reference>
<evidence type="ECO:0000313" key="2">
    <source>
        <dbReference type="EMBL" id="KAG2926679.1"/>
    </source>
</evidence>
<dbReference type="VEuPathDB" id="FungiDB:PC110_g8125"/>
<protein>
    <recommendedName>
        <fullName evidence="9">PiggyBac transposable element-derived protein domain-containing protein</fullName>
    </recommendedName>
</protein>
<evidence type="ECO:0000313" key="7">
    <source>
        <dbReference type="EMBL" id="RAW35563.1"/>
    </source>
</evidence>
<dbReference type="Proteomes" id="UP000251314">
    <property type="component" value="Unassembled WGS sequence"/>
</dbReference>
<comment type="caution">
    <text evidence="7">The sequence shown here is derived from an EMBL/GenBank/DDBJ whole genome shotgun (WGS) entry which is preliminary data.</text>
</comment>
<dbReference type="Proteomes" id="UP000735874">
    <property type="component" value="Unassembled WGS sequence"/>
</dbReference>
<dbReference type="EMBL" id="RCMV01000171">
    <property type="protein sequence ID" value="KAG3222707.1"/>
    <property type="molecule type" value="Genomic_DNA"/>
</dbReference>
<gene>
    <name evidence="6" type="ORF">JG687_00003477</name>
    <name evidence="7" type="ORF">PC110_g8125</name>
    <name evidence="1" type="ORF">PC113_g8753</name>
    <name evidence="2" type="ORF">PC115_g7830</name>
    <name evidence="3" type="ORF">PC117_g8931</name>
    <name evidence="4" type="ORF">PC118_g8045</name>
    <name evidence="5" type="ORF">PC129_g6596</name>
</gene>
<evidence type="ECO:0000313" key="1">
    <source>
        <dbReference type="EMBL" id="KAG2859630.1"/>
    </source>
</evidence>
<dbReference type="EMBL" id="MJFZ01000164">
    <property type="protein sequence ID" value="RAW35563.1"/>
    <property type="molecule type" value="Genomic_DNA"/>
</dbReference>
<evidence type="ECO:0000313" key="5">
    <source>
        <dbReference type="EMBL" id="KAG3222707.1"/>
    </source>
</evidence>
<reference evidence="6" key="3">
    <citation type="submission" date="2021-01" db="EMBL/GenBank/DDBJ databases">
        <title>Phytophthora aleatoria, a newly-described species from Pinus radiata is distinct from Phytophthora cactorum isolates based on comparative genomics.</title>
        <authorList>
            <person name="Mcdougal R."/>
            <person name="Panda P."/>
            <person name="Williams N."/>
            <person name="Studholme D.J."/>
        </authorList>
    </citation>
    <scope>NUCLEOTIDE SEQUENCE</scope>
    <source>
        <strain evidence="6">NZFS 3830</strain>
    </source>
</reference>
<dbReference type="Proteomes" id="UP000697107">
    <property type="component" value="Unassembled WGS sequence"/>
</dbReference>
<evidence type="ECO:0000313" key="8">
    <source>
        <dbReference type="Proteomes" id="UP000251314"/>
    </source>
</evidence>
<reference evidence="1" key="2">
    <citation type="submission" date="2018-10" db="EMBL/GenBank/DDBJ databases">
        <title>Effector identification in a new, highly contiguous assembly of the strawberry crown rot pathogen Phytophthora cactorum.</title>
        <authorList>
            <person name="Armitage A.D."/>
            <person name="Nellist C.F."/>
            <person name="Bates H."/>
            <person name="Vickerstaff R.J."/>
            <person name="Harrison R.J."/>
        </authorList>
    </citation>
    <scope>NUCLEOTIDE SEQUENCE</scope>
    <source>
        <strain evidence="1">15-7</strain>
        <strain evidence="2">4032</strain>
        <strain evidence="3">4040</strain>
        <strain evidence="4">P415</strain>
        <strain evidence="5">P421</strain>
    </source>
</reference>
<evidence type="ECO:0000313" key="6">
    <source>
        <dbReference type="EMBL" id="KAG6968946.1"/>
    </source>
</evidence>
<dbReference type="Proteomes" id="UP000688947">
    <property type="component" value="Unassembled WGS sequence"/>
</dbReference>
<dbReference type="AlphaFoldDB" id="A0A329SFF9"/>
<dbReference type="EMBL" id="RCML01000200">
    <property type="protein sequence ID" value="KAG2985975.1"/>
    <property type="molecule type" value="Genomic_DNA"/>
</dbReference>
<evidence type="ECO:0000313" key="3">
    <source>
        <dbReference type="EMBL" id="KAG2944749.1"/>
    </source>
</evidence>
<accession>A0A329SFF9</accession>